<dbReference type="InterPro" id="IPR037185">
    <property type="entry name" value="EmrE-like"/>
</dbReference>
<dbReference type="InterPro" id="IPR051258">
    <property type="entry name" value="Diverse_Substrate_Transporter"/>
</dbReference>
<dbReference type="Pfam" id="PF00892">
    <property type="entry name" value="EamA"/>
    <property type="match status" value="2"/>
</dbReference>
<reference evidence="9" key="1">
    <citation type="submission" date="2022-07" db="EMBL/GenBank/DDBJ databases">
        <authorList>
            <person name="Wu T."/>
        </authorList>
    </citation>
    <scope>NUCLEOTIDE SEQUENCE</scope>
    <source>
        <strain evidence="9">SD-1</strain>
    </source>
</reference>
<dbReference type="GO" id="GO:0005886">
    <property type="term" value="C:plasma membrane"/>
    <property type="evidence" value="ECO:0007669"/>
    <property type="project" value="UniProtKB-SubCell"/>
</dbReference>
<feature type="transmembrane region" description="Helical" evidence="7">
    <location>
        <begin position="70"/>
        <end position="94"/>
    </location>
</feature>
<evidence type="ECO:0000256" key="5">
    <source>
        <dbReference type="ARBA" id="ARBA00022989"/>
    </source>
</evidence>
<comment type="similarity">
    <text evidence="2">Belongs to the EamA transporter family.</text>
</comment>
<dbReference type="RefSeq" id="WP_069696580.1">
    <property type="nucleotide sequence ID" value="NZ_CP043010.1"/>
</dbReference>
<feature type="transmembrane region" description="Helical" evidence="7">
    <location>
        <begin position="155"/>
        <end position="172"/>
    </location>
</feature>
<proteinExistence type="inferred from homology"/>
<evidence type="ECO:0000256" key="6">
    <source>
        <dbReference type="ARBA" id="ARBA00023136"/>
    </source>
</evidence>
<evidence type="ECO:0000256" key="4">
    <source>
        <dbReference type="ARBA" id="ARBA00022692"/>
    </source>
</evidence>
<keyword evidence="6 7" id="KW-0472">Membrane</keyword>
<feature type="transmembrane region" description="Helical" evidence="7">
    <location>
        <begin position="252"/>
        <end position="271"/>
    </location>
</feature>
<feature type="transmembrane region" description="Helical" evidence="7">
    <location>
        <begin position="184"/>
        <end position="211"/>
    </location>
</feature>
<evidence type="ECO:0000256" key="3">
    <source>
        <dbReference type="ARBA" id="ARBA00022475"/>
    </source>
</evidence>
<dbReference type="AlphaFoldDB" id="A0AAX3EIN5"/>
<dbReference type="Proteomes" id="UP001163293">
    <property type="component" value="Chromosome"/>
</dbReference>
<feature type="transmembrane region" description="Helical" evidence="7">
    <location>
        <begin position="126"/>
        <end position="143"/>
    </location>
</feature>
<feature type="domain" description="EamA" evidence="8">
    <location>
        <begin position="157"/>
        <end position="293"/>
    </location>
</feature>
<keyword evidence="4 7" id="KW-0812">Transmembrane</keyword>
<keyword evidence="5 7" id="KW-1133">Transmembrane helix</keyword>
<dbReference type="InterPro" id="IPR000620">
    <property type="entry name" value="EamA_dom"/>
</dbReference>
<organism evidence="9 10">
    <name type="scientific">Paenarthrobacter ureafaciens</name>
    <dbReference type="NCBI Taxonomy" id="37931"/>
    <lineage>
        <taxon>Bacteria</taxon>
        <taxon>Bacillati</taxon>
        <taxon>Actinomycetota</taxon>
        <taxon>Actinomycetes</taxon>
        <taxon>Micrococcales</taxon>
        <taxon>Micrococcaceae</taxon>
        <taxon>Paenarthrobacter</taxon>
    </lineage>
</organism>
<feature type="transmembrane region" description="Helical" evidence="7">
    <location>
        <begin position="100"/>
        <end position="119"/>
    </location>
</feature>
<evidence type="ECO:0000259" key="8">
    <source>
        <dbReference type="Pfam" id="PF00892"/>
    </source>
</evidence>
<gene>
    <name evidence="9" type="ORF">NL394_21925</name>
</gene>
<name>A0AAX3EIN5_PAEUR</name>
<evidence type="ECO:0000256" key="2">
    <source>
        <dbReference type="ARBA" id="ARBA00007362"/>
    </source>
</evidence>
<protein>
    <submittedName>
        <fullName evidence="9">DMT family transporter</fullName>
    </submittedName>
</protein>
<keyword evidence="10" id="KW-1185">Reference proteome</keyword>
<feature type="transmembrane region" description="Helical" evidence="7">
    <location>
        <begin position="37"/>
        <end position="58"/>
    </location>
</feature>
<feature type="transmembrane region" description="Helical" evidence="7">
    <location>
        <begin position="217"/>
        <end position="240"/>
    </location>
</feature>
<dbReference type="EMBL" id="CP101185">
    <property type="protein sequence ID" value="UYV97649.1"/>
    <property type="molecule type" value="Genomic_DNA"/>
</dbReference>
<dbReference type="PANTHER" id="PTHR42920">
    <property type="entry name" value="OS03G0707200 PROTEIN-RELATED"/>
    <property type="match status" value="1"/>
</dbReference>
<evidence type="ECO:0000313" key="10">
    <source>
        <dbReference type="Proteomes" id="UP001163293"/>
    </source>
</evidence>
<dbReference type="SUPFAM" id="SSF103481">
    <property type="entry name" value="Multidrug resistance efflux transporter EmrE"/>
    <property type="match status" value="2"/>
</dbReference>
<sequence length="326" mass="34244">MQLSTATRGLILCLIPPLIWGGMFPIANDLATTVNAFHMTLIRYVIAAAFLVLMLWRAEGLRALRVDGRLGRLFLLGSAGFAGFGLLAFTALRYTSSPNVSLIMAMMPAIGAVVGAMATRKLPASYTVASILVAFAGVSLVITDGDYGRLFSGQLGLGELLALLGAVCWVTYTRGAIGFQGWSALRYTTVTTVLGCISILFAVLIATGVGYVTAPDLGAILGGWLHLAYLIIFAAVVAVLSWNKGIGLLGPLNGTLFMNVVPVVAFAIAMIRGYQPTVTALVGAVLVIAALLTNNYFSRRSARAIRAQQVPASAEAASESEGVRAR</sequence>
<evidence type="ECO:0000256" key="7">
    <source>
        <dbReference type="SAM" id="Phobius"/>
    </source>
</evidence>
<dbReference type="PANTHER" id="PTHR42920:SF14">
    <property type="entry name" value="TRANSPORTER, DRUG_METABOLITE EXPORTER FAMILY"/>
    <property type="match status" value="1"/>
</dbReference>
<evidence type="ECO:0000256" key="1">
    <source>
        <dbReference type="ARBA" id="ARBA00004651"/>
    </source>
</evidence>
<keyword evidence="3" id="KW-1003">Cell membrane</keyword>
<comment type="subcellular location">
    <subcellularLocation>
        <location evidence="1">Cell membrane</location>
        <topology evidence="1">Multi-pass membrane protein</topology>
    </subcellularLocation>
</comment>
<feature type="transmembrane region" description="Helical" evidence="7">
    <location>
        <begin position="277"/>
        <end position="297"/>
    </location>
</feature>
<evidence type="ECO:0000313" key="9">
    <source>
        <dbReference type="EMBL" id="UYV97649.1"/>
    </source>
</evidence>
<feature type="domain" description="EamA" evidence="8">
    <location>
        <begin position="8"/>
        <end position="142"/>
    </location>
</feature>
<accession>A0AAX3EIN5</accession>